<proteinExistence type="inferred from homology"/>
<name>A0ABP1DTF9_9APHY</name>
<comment type="subcellular location">
    <subcellularLocation>
        <location evidence="1">Mitochondrion inner membrane</location>
        <topology evidence="1">Multi-pass membrane protein</topology>
    </subcellularLocation>
</comment>
<feature type="domain" description="Calcium uniporter protein C-terminal" evidence="21">
    <location>
        <begin position="237"/>
        <end position="359"/>
    </location>
</feature>
<keyword evidence="13" id="KW-0407">Ion channel</keyword>
<feature type="region of interest" description="Disordered" evidence="19">
    <location>
        <begin position="69"/>
        <end position="101"/>
    </location>
</feature>
<dbReference type="Pfam" id="PF04678">
    <property type="entry name" value="MCU"/>
    <property type="match status" value="1"/>
</dbReference>
<comment type="similarity">
    <text evidence="2">Belongs to the MCU (TC 1.A.77) family.</text>
</comment>
<evidence type="ECO:0000256" key="16">
    <source>
        <dbReference type="ARBA" id="ARBA00044981"/>
    </source>
</evidence>
<reference evidence="23" key="1">
    <citation type="submission" date="2024-04" db="EMBL/GenBank/DDBJ databases">
        <authorList>
            <person name="Shaw F."/>
            <person name="Minotto A."/>
        </authorList>
    </citation>
    <scope>NUCLEOTIDE SEQUENCE [LARGE SCALE GENOMIC DNA]</scope>
</reference>
<feature type="coiled-coil region" evidence="18">
    <location>
        <begin position="239"/>
        <end position="269"/>
    </location>
</feature>
<keyword evidence="10" id="KW-0406">Ion transport</keyword>
<evidence type="ECO:0000256" key="3">
    <source>
        <dbReference type="ARBA" id="ARBA00022448"/>
    </source>
</evidence>
<evidence type="ECO:0000256" key="5">
    <source>
        <dbReference type="ARBA" id="ARBA00022673"/>
    </source>
</evidence>
<evidence type="ECO:0000259" key="21">
    <source>
        <dbReference type="Pfam" id="PF04678"/>
    </source>
</evidence>
<evidence type="ECO:0000256" key="9">
    <source>
        <dbReference type="ARBA" id="ARBA00022989"/>
    </source>
</evidence>
<keyword evidence="6 20" id="KW-0812">Transmembrane</keyword>
<feature type="region of interest" description="Disordered" evidence="19">
    <location>
        <begin position="377"/>
        <end position="411"/>
    </location>
</feature>
<evidence type="ECO:0000256" key="20">
    <source>
        <dbReference type="SAM" id="Phobius"/>
    </source>
</evidence>
<protein>
    <recommendedName>
        <fullName evidence="16">Calcium uniporter protein, mitochondrial</fullName>
    </recommendedName>
</protein>
<accession>A0ABP1DTF9</accession>
<evidence type="ECO:0000256" key="19">
    <source>
        <dbReference type="SAM" id="MobiDB-lite"/>
    </source>
</evidence>
<evidence type="ECO:0000256" key="14">
    <source>
        <dbReference type="ARBA" id="ARBA00036634"/>
    </source>
</evidence>
<evidence type="ECO:0000256" key="6">
    <source>
        <dbReference type="ARBA" id="ARBA00022692"/>
    </source>
</evidence>
<evidence type="ECO:0000256" key="10">
    <source>
        <dbReference type="ARBA" id="ARBA00023065"/>
    </source>
</evidence>
<evidence type="ECO:0000313" key="23">
    <source>
        <dbReference type="Proteomes" id="UP001497453"/>
    </source>
</evidence>
<evidence type="ECO:0000256" key="15">
    <source>
        <dbReference type="ARBA" id="ARBA00044966"/>
    </source>
</evidence>
<evidence type="ECO:0000256" key="1">
    <source>
        <dbReference type="ARBA" id="ARBA00004448"/>
    </source>
</evidence>
<evidence type="ECO:0000256" key="8">
    <source>
        <dbReference type="ARBA" id="ARBA00022837"/>
    </source>
</evidence>
<keyword evidence="18" id="KW-0175">Coiled coil</keyword>
<feature type="transmembrane region" description="Helical" evidence="20">
    <location>
        <begin position="305"/>
        <end position="323"/>
    </location>
</feature>
<evidence type="ECO:0000256" key="12">
    <source>
        <dbReference type="ARBA" id="ARBA00023136"/>
    </source>
</evidence>
<keyword evidence="7" id="KW-0999">Mitochondrion inner membrane</keyword>
<dbReference type="PANTHER" id="PTHR13462:SF10">
    <property type="entry name" value="CALCIUM UNIPORTER PROTEIN, MITOCHONDRIAL"/>
    <property type="match status" value="1"/>
</dbReference>
<dbReference type="Proteomes" id="UP001497453">
    <property type="component" value="Chromosome 5"/>
</dbReference>
<comment type="catalytic activity">
    <reaction evidence="14">
        <text>Ca(2+)(in) = Ca(2+)(out)</text>
        <dbReference type="Rhea" id="RHEA:29671"/>
        <dbReference type="ChEBI" id="CHEBI:29108"/>
    </reaction>
</comment>
<sequence>MFSAIQNLVVGRQLLSIVSQRTRAGRPCNSRPCINVFGNVHHTHVQWRKLSTAEAENINVSHSRFLSEASPGEKWKDGGEEGDGADIHAPGEDELVPNGKGKISPTSSHLFKLILPFHLAYTKEKASTDPPTVFLLHPSQPLSHVSRLILSSLPSTVLSTHPHATVAFQSTTPRGNRFQWSESTDVGDFIRDAARSSEFRIEVRLSQDQETFLKRDENSSSTTDSFVIPVTIPPFDSRTRFLRRRLTAIEQELGQMEELKKQCDKEAHRGARRMAVSGFGLLVVYWGTVARLTFWDYGWDVMEPITYLSGLSTVILGYLWFLYQGREVSYSSVLSSSISARRHALYTARGLDIERWRDLVEERRKLKTEIDRIRGEYDTDSHDEKQGEERERDEEHREVNKRDQERSDRHL</sequence>
<feature type="transmembrane region" description="Helical" evidence="20">
    <location>
        <begin position="274"/>
        <end position="293"/>
    </location>
</feature>
<evidence type="ECO:0000256" key="11">
    <source>
        <dbReference type="ARBA" id="ARBA00023128"/>
    </source>
</evidence>
<evidence type="ECO:0000256" key="4">
    <source>
        <dbReference type="ARBA" id="ARBA00022568"/>
    </source>
</evidence>
<organism evidence="22 23">
    <name type="scientific">Somion occarium</name>
    <dbReference type="NCBI Taxonomy" id="3059160"/>
    <lineage>
        <taxon>Eukaryota</taxon>
        <taxon>Fungi</taxon>
        <taxon>Dikarya</taxon>
        <taxon>Basidiomycota</taxon>
        <taxon>Agaricomycotina</taxon>
        <taxon>Agaricomycetes</taxon>
        <taxon>Polyporales</taxon>
        <taxon>Cerrenaceae</taxon>
        <taxon>Somion</taxon>
    </lineage>
</organism>
<comment type="function">
    <text evidence="17">Highly selective calcium channel localized to the inner mitochondrial membrane, which mediates calcium uptake into the mitochondrial matrix. Mitochondrial calcium homeostasis plays key roles in cellular physiology and regulates ATP production, cytoplasmic calcium signals and activation of cell death pathways. Sufficient to operate as a pore-forming channel without the need of calcium-sensor or auxiliary subunit.</text>
</comment>
<dbReference type="EMBL" id="OZ037948">
    <property type="protein sequence ID" value="CAL1710338.1"/>
    <property type="molecule type" value="Genomic_DNA"/>
</dbReference>
<keyword evidence="8" id="KW-0106">Calcium</keyword>
<feature type="compositionally biased region" description="Basic and acidic residues" evidence="19">
    <location>
        <begin position="71"/>
        <end position="91"/>
    </location>
</feature>
<keyword evidence="11" id="KW-0496">Mitochondrion</keyword>
<dbReference type="InterPro" id="IPR039055">
    <property type="entry name" value="MCU_fam"/>
</dbReference>
<evidence type="ECO:0000256" key="17">
    <source>
        <dbReference type="ARBA" id="ARBA00045938"/>
    </source>
</evidence>
<keyword evidence="5" id="KW-0107">Calcium channel</keyword>
<comment type="subunit">
    <text evidence="15">Homotetramer, assembles in a dimer or dimers configuration with two interfaces.</text>
</comment>
<evidence type="ECO:0000256" key="13">
    <source>
        <dbReference type="ARBA" id="ARBA00023303"/>
    </source>
</evidence>
<evidence type="ECO:0000256" key="7">
    <source>
        <dbReference type="ARBA" id="ARBA00022792"/>
    </source>
</evidence>
<keyword evidence="12 20" id="KW-0472">Membrane</keyword>
<keyword evidence="3" id="KW-0813">Transport</keyword>
<gene>
    <name evidence="22" type="ORF">GFSPODELE1_LOCUS7773</name>
</gene>
<evidence type="ECO:0000256" key="18">
    <source>
        <dbReference type="SAM" id="Coils"/>
    </source>
</evidence>
<evidence type="ECO:0000313" key="22">
    <source>
        <dbReference type="EMBL" id="CAL1710338.1"/>
    </source>
</evidence>
<keyword evidence="4" id="KW-0109">Calcium transport</keyword>
<dbReference type="InterPro" id="IPR006769">
    <property type="entry name" value="MCU_C"/>
</dbReference>
<dbReference type="PANTHER" id="PTHR13462">
    <property type="entry name" value="CALCIUM UNIPORTER PROTEIN, MITOCHONDRIAL"/>
    <property type="match status" value="1"/>
</dbReference>
<keyword evidence="9 20" id="KW-1133">Transmembrane helix</keyword>
<keyword evidence="23" id="KW-1185">Reference proteome</keyword>
<evidence type="ECO:0000256" key="2">
    <source>
        <dbReference type="ARBA" id="ARBA00005653"/>
    </source>
</evidence>